<gene>
    <name evidence="1" type="ORF">PACLA_8A061719</name>
</gene>
<comment type="caution">
    <text evidence="1">The sequence shown here is derived from an EMBL/GenBank/DDBJ whole genome shotgun (WGS) entry which is preliminary data.</text>
</comment>
<dbReference type="EMBL" id="CACRXK020000095">
    <property type="protein sequence ID" value="CAB3978193.1"/>
    <property type="molecule type" value="Genomic_DNA"/>
</dbReference>
<reference evidence="1" key="1">
    <citation type="submission" date="2020-04" db="EMBL/GenBank/DDBJ databases">
        <authorList>
            <person name="Alioto T."/>
            <person name="Alioto T."/>
            <person name="Gomez Garrido J."/>
        </authorList>
    </citation>
    <scope>NUCLEOTIDE SEQUENCE</scope>
    <source>
        <strain evidence="1">A484AB</strain>
    </source>
</reference>
<evidence type="ECO:0000313" key="2">
    <source>
        <dbReference type="Proteomes" id="UP001152795"/>
    </source>
</evidence>
<accession>A0A6S7FMW9</accession>
<sequence>MAQFHLPSSLDLPDRNLADSFKKWKRQLQVYMEASGNNNKPKQRQSAITLCKVLEKVEEYCNPRQNEVLQSFRFWQVPFQEPFDTFLTKLYSYADSCNFKEKERMIRDKIVFTVTGKQQELLL</sequence>
<proteinExistence type="predicted"/>
<dbReference type="Proteomes" id="UP001152795">
    <property type="component" value="Unassembled WGS sequence"/>
</dbReference>
<keyword evidence="2" id="KW-1185">Reference proteome</keyword>
<dbReference type="AlphaFoldDB" id="A0A6S7FMW9"/>
<name>A0A6S7FMW9_PARCT</name>
<organism evidence="1 2">
    <name type="scientific">Paramuricea clavata</name>
    <name type="common">Red gorgonian</name>
    <name type="synonym">Violescent sea-whip</name>
    <dbReference type="NCBI Taxonomy" id="317549"/>
    <lineage>
        <taxon>Eukaryota</taxon>
        <taxon>Metazoa</taxon>
        <taxon>Cnidaria</taxon>
        <taxon>Anthozoa</taxon>
        <taxon>Octocorallia</taxon>
        <taxon>Malacalcyonacea</taxon>
        <taxon>Plexauridae</taxon>
        <taxon>Paramuricea</taxon>
    </lineage>
</organism>
<evidence type="ECO:0000313" key="1">
    <source>
        <dbReference type="EMBL" id="CAB3978193.1"/>
    </source>
</evidence>
<dbReference type="PANTHER" id="PTHR33198:SF20">
    <property type="entry name" value="RETROTRANSPOSON GAG DOMAIN-CONTAINING PROTEIN"/>
    <property type="match status" value="1"/>
</dbReference>
<dbReference type="PANTHER" id="PTHR33198">
    <property type="entry name" value="ANK_REP_REGION DOMAIN-CONTAINING PROTEIN-RELATED"/>
    <property type="match status" value="1"/>
</dbReference>
<protein>
    <submittedName>
        <fullName evidence="1">Uncharacterized protein</fullName>
    </submittedName>
</protein>
<dbReference type="OrthoDB" id="5984605at2759"/>